<reference evidence="1 2" key="1">
    <citation type="submission" date="2018-07" db="EMBL/GenBank/DDBJ databases">
        <title>A high quality draft genome assembly of the barn swallow (H. rustica rustica).</title>
        <authorList>
            <person name="Formenti G."/>
            <person name="Chiara M."/>
            <person name="Poveda L."/>
            <person name="Francoijs K.-J."/>
            <person name="Bonisoli-Alquati A."/>
            <person name="Canova L."/>
            <person name="Gianfranceschi L."/>
            <person name="Horner D.S."/>
            <person name="Saino N."/>
        </authorList>
    </citation>
    <scope>NUCLEOTIDE SEQUENCE [LARGE SCALE GENOMIC DNA]</scope>
    <source>
        <strain evidence="1">Chelidonia</strain>
        <tissue evidence="1">Blood</tissue>
    </source>
</reference>
<accession>A0A3M0INV3</accession>
<sequence length="252" mass="28045">MATGSLCCRSPFPDNVLLPDELEEDPDDGAVLPLVEPTIGLKELTKRIQTVMQHLDERAHAATELLLNKAQELSTINAKNQEEPTSSSSQLTPMQRLLQQTAEGSPLATPSPAPSVARWSGIICDVILEGQWEPAGHIACPVACPVVFRDGNPVYEQHEWKILQQAKNTVKEHGLKSETARAMLDWIHTADINSLLDCANIARLLLSPSQYLVWQREWVQLAKVEVNRPREQNDTLFGMTVTWLLEMADLPT</sequence>
<dbReference type="Gene3D" id="1.10.375.10">
    <property type="entry name" value="Human Immunodeficiency Virus Type 1 Capsid Protein"/>
    <property type="match status" value="1"/>
</dbReference>
<keyword evidence="2" id="KW-1185">Reference proteome</keyword>
<gene>
    <name evidence="1" type="ORF">DUI87_32490</name>
</gene>
<organism evidence="1 2">
    <name type="scientific">Hirundo rustica rustica</name>
    <dbReference type="NCBI Taxonomy" id="333673"/>
    <lineage>
        <taxon>Eukaryota</taxon>
        <taxon>Metazoa</taxon>
        <taxon>Chordata</taxon>
        <taxon>Craniata</taxon>
        <taxon>Vertebrata</taxon>
        <taxon>Euteleostomi</taxon>
        <taxon>Archelosauria</taxon>
        <taxon>Archosauria</taxon>
        <taxon>Dinosauria</taxon>
        <taxon>Saurischia</taxon>
        <taxon>Theropoda</taxon>
        <taxon>Coelurosauria</taxon>
        <taxon>Aves</taxon>
        <taxon>Neognathae</taxon>
        <taxon>Neoaves</taxon>
        <taxon>Telluraves</taxon>
        <taxon>Australaves</taxon>
        <taxon>Passeriformes</taxon>
        <taxon>Sylvioidea</taxon>
        <taxon>Hirundinidae</taxon>
        <taxon>Hirundo</taxon>
    </lineage>
</organism>
<dbReference type="InterPro" id="IPR008919">
    <property type="entry name" value="Retrov_capsid_N"/>
</dbReference>
<proteinExistence type="predicted"/>
<dbReference type="PANTHER" id="PTHR40389">
    <property type="entry name" value="ENDOGENOUS RETROVIRUS GROUP K MEMBER 24 GAG POLYPROTEIN-RELATED"/>
    <property type="match status" value="1"/>
</dbReference>
<dbReference type="InterPro" id="IPR050195">
    <property type="entry name" value="Primate_lentivir_Gag_pol-like"/>
</dbReference>
<evidence type="ECO:0000313" key="2">
    <source>
        <dbReference type="Proteomes" id="UP000269221"/>
    </source>
</evidence>
<dbReference type="STRING" id="333673.A0A3M0INV3"/>
<evidence type="ECO:0000313" key="1">
    <source>
        <dbReference type="EMBL" id="RMB91091.1"/>
    </source>
</evidence>
<dbReference type="SUPFAM" id="SSF47943">
    <property type="entry name" value="Retrovirus capsid protein, N-terminal core domain"/>
    <property type="match status" value="1"/>
</dbReference>
<dbReference type="OrthoDB" id="9352756at2759"/>
<evidence type="ECO:0008006" key="3">
    <source>
        <dbReference type="Google" id="ProtNLM"/>
    </source>
</evidence>
<dbReference type="Pfam" id="PF00607">
    <property type="entry name" value="Gag_p24"/>
    <property type="match status" value="1"/>
</dbReference>
<protein>
    <recommendedName>
        <fullName evidence="3">Core shell protein Gag P30 domain-containing protein</fullName>
    </recommendedName>
</protein>
<comment type="caution">
    <text evidence="1">The sequence shown here is derived from an EMBL/GenBank/DDBJ whole genome shotgun (WGS) entry which is preliminary data.</text>
</comment>
<dbReference type="AlphaFoldDB" id="A0A3M0INV3"/>
<dbReference type="EMBL" id="QRBI01000239">
    <property type="protein sequence ID" value="RMB91091.1"/>
    <property type="molecule type" value="Genomic_DNA"/>
</dbReference>
<dbReference type="Proteomes" id="UP000269221">
    <property type="component" value="Unassembled WGS sequence"/>
</dbReference>
<dbReference type="GO" id="GO:0016032">
    <property type="term" value="P:viral process"/>
    <property type="evidence" value="ECO:0007669"/>
    <property type="project" value="InterPro"/>
</dbReference>
<dbReference type="PANTHER" id="PTHR40389:SF3">
    <property type="entry name" value="IGE-BINDING PROTEIN"/>
    <property type="match status" value="1"/>
</dbReference>
<name>A0A3M0INV3_HIRRU</name>